<dbReference type="PROSITE" id="PS00678">
    <property type="entry name" value="WD_REPEATS_1"/>
    <property type="match status" value="2"/>
</dbReference>
<dbReference type="PANTHER" id="PTHR44090:SF1">
    <property type="entry name" value="SUPERKILLER COMPLEX PROTEIN 8"/>
    <property type="match status" value="1"/>
</dbReference>
<keyword evidence="5" id="KW-1185">Reference proteome</keyword>
<dbReference type="EMBL" id="LSYV01000017">
    <property type="protein sequence ID" value="KXZ50523.1"/>
    <property type="molecule type" value="Genomic_DNA"/>
</dbReference>
<organism evidence="4 5">
    <name type="scientific">Gonium pectorale</name>
    <name type="common">Green alga</name>
    <dbReference type="NCBI Taxonomy" id="33097"/>
    <lineage>
        <taxon>Eukaryota</taxon>
        <taxon>Viridiplantae</taxon>
        <taxon>Chlorophyta</taxon>
        <taxon>core chlorophytes</taxon>
        <taxon>Chlorophyceae</taxon>
        <taxon>CS clade</taxon>
        <taxon>Chlamydomonadales</taxon>
        <taxon>Volvocaceae</taxon>
        <taxon>Gonium</taxon>
    </lineage>
</organism>
<protein>
    <submittedName>
        <fullName evidence="4">Uncharacterized protein</fullName>
    </submittedName>
</protein>
<evidence type="ECO:0000313" key="5">
    <source>
        <dbReference type="Proteomes" id="UP000075714"/>
    </source>
</evidence>
<evidence type="ECO:0000256" key="2">
    <source>
        <dbReference type="ARBA" id="ARBA00022737"/>
    </source>
</evidence>
<dbReference type="STRING" id="33097.A0A150GL23"/>
<dbReference type="InterPro" id="IPR015943">
    <property type="entry name" value="WD40/YVTN_repeat-like_dom_sf"/>
</dbReference>
<evidence type="ECO:0000256" key="3">
    <source>
        <dbReference type="PROSITE-ProRule" id="PRU00221"/>
    </source>
</evidence>
<evidence type="ECO:0000256" key="1">
    <source>
        <dbReference type="ARBA" id="ARBA00022574"/>
    </source>
</evidence>
<dbReference type="GO" id="GO:0016593">
    <property type="term" value="C:Cdc73/Paf1 complex"/>
    <property type="evidence" value="ECO:0007669"/>
    <property type="project" value="TreeGrafter"/>
</dbReference>
<evidence type="ECO:0000313" key="4">
    <source>
        <dbReference type="EMBL" id="KXZ50523.1"/>
    </source>
</evidence>
<dbReference type="OrthoDB" id="538223at2759"/>
<dbReference type="PANTHER" id="PTHR44090">
    <property type="entry name" value="WD REPEAT-CONTAINING PROTEIN 61"/>
    <property type="match status" value="1"/>
</dbReference>
<dbReference type="InterPro" id="IPR051510">
    <property type="entry name" value="SKI8"/>
</dbReference>
<accession>A0A150GL23</accession>
<dbReference type="Proteomes" id="UP000075714">
    <property type="component" value="Unassembled WGS sequence"/>
</dbReference>
<feature type="repeat" description="WD" evidence="3">
    <location>
        <begin position="238"/>
        <end position="279"/>
    </location>
</feature>
<sequence>MKLTKQHDAVAHEDGIWSVAWIPETQSLLTGSADESVKRWDVTDQGLSEAYKQEGHGLGVVSVAAHGSGHFAVSSALDSLIRVWDVNEHTNNLSVIEMAPTETWTVAFGPAMEYIDLAVSGGTRNTVVLWRIGDGKTENVGELSAPTAAAESKAHKREQFVLSCAYSPDGTRLAAGCMDGSVAVWDLGTSKLLGRCEGHHKPVRSVAFTADSRMLVTACDDMHLHMYDVESCKLIEAFSGHESWVLSVAMHPGGSAFASGGSDGRVKLWDIATRSCVQTLTADHTDQRSACFVGREVNAPQGFSTENAF</sequence>
<dbReference type="InterPro" id="IPR020472">
    <property type="entry name" value="WD40_PAC1"/>
</dbReference>
<dbReference type="CDD" id="cd00200">
    <property type="entry name" value="WD40"/>
    <property type="match status" value="1"/>
</dbReference>
<keyword evidence="1 3" id="KW-0853">WD repeat</keyword>
<comment type="caution">
    <text evidence="4">The sequence shown here is derived from an EMBL/GenBank/DDBJ whole genome shotgun (WGS) entry which is preliminary data.</text>
</comment>
<feature type="repeat" description="WD" evidence="3">
    <location>
        <begin position="196"/>
        <end position="237"/>
    </location>
</feature>
<dbReference type="InterPro" id="IPR001680">
    <property type="entry name" value="WD40_rpt"/>
</dbReference>
<gene>
    <name evidence="4" type="ORF">GPECTOR_16g698</name>
</gene>
<feature type="repeat" description="WD" evidence="3">
    <location>
        <begin position="154"/>
        <end position="195"/>
    </location>
</feature>
<keyword evidence="2" id="KW-0677">Repeat</keyword>
<dbReference type="PROSITE" id="PS50082">
    <property type="entry name" value="WD_REPEATS_2"/>
    <property type="match status" value="5"/>
</dbReference>
<proteinExistence type="predicted"/>
<feature type="repeat" description="WD" evidence="3">
    <location>
        <begin position="53"/>
        <end position="94"/>
    </location>
</feature>
<dbReference type="InterPro" id="IPR011047">
    <property type="entry name" value="Quinoprotein_ADH-like_sf"/>
</dbReference>
<dbReference type="PRINTS" id="PR00320">
    <property type="entry name" value="GPROTEINBRPT"/>
</dbReference>
<reference evidence="5" key="1">
    <citation type="journal article" date="2016" name="Nat. Commun.">
        <title>The Gonium pectorale genome demonstrates co-option of cell cycle regulation during the evolution of multicellularity.</title>
        <authorList>
            <person name="Hanschen E.R."/>
            <person name="Marriage T.N."/>
            <person name="Ferris P.J."/>
            <person name="Hamaji T."/>
            <person name="Toyoda A."/>
            <person name="Fujiyama A."/>
            <person name="Neme R."/>
            <person name="Noguchi H."/>
            <person name="Minakuchi Y."/>
            <person name="Suzuki M."/>
            <person name="Kawai-Toyooka H."/>
            <person name="Smith D.R."/>
            <person name="Sparks H."/>
            <person name="Anderson J."/>
            <person name="Bakaric R."/>
            <person name="Luria V."/>
            <person name="Karger A."/>
            <person name="Kirschner M.W."/>
            <person name="Durand P.M."/>
            <person name="Michod R.E."/>
            <person name="Nozaki H."/>
            <person name="Olson B.J."/>
        </authorList>
    </citation>
    <scope>NUCLEOTIDE SEQUENCE [LARGE SCALE GENOMIC DNA]</scope>
    <source>
        <strain evidence="5">NIES-2863</strain>
    </source>
</reference>
<dbReference type="AlphaFoldDB" id="A0A150GL23"/>
<feature type="repeat" description="WD" evidence="3">
    <location>
        <begin position="9"/>
        <end position="50"/>
    </location>
</feature>
<dbReference type="SUPFAM" id="SSF50998">
    <property type="entry name" value="Quinoprotein alcohol dehydrogenase-like"/>
    <property type="match status" value="1"/>
</dbReference>
<name>A0A150GL23_GONPE</name>
<dbReference type="Pfam" id="PF00400">
    <property type="entry name" value="WD40"/>
    <property type="match status" value="5"/>
</dbReference>
<dbReference type="InterPro" id="IPR019775">
    <property type="entry name" value="WD40_repeat_CS"/>
</dbReference>
<dbReference type="SMART" id="SM00320">
    <property type="entry name" value="WD40"/>
    <property type="match status" value="5"/>
</dbReference>
<dbReference type="Gene3D" id="2.130.10.10">
    <property type="entry name" value="YVTN repeat-like/Quinoprotein amine dehydrogenase"/>
    <property type="match status" value="1"/>
</dbReference>
<dbReference type="PROSITE" id="PS50294">
    <property type="entry name" value="WD_REPEATS_REGION"/>
    <property type="match status" value="5"/>
</dbReference>